<gene>
    <name evidence="7" type="primary">LOC120273474</name>
</gene>
<reference evidence="7" key="1">
    <citation type="submission" date="2025-08" db="UniProtKB">
        <authorList>
            <consortium name="RefSeq"/>
        </authorList>
    </citation>
    <scope>IDENTIFICATION</scope>
</reference>
<keyword evidence="6" id="KW-1185">Reference proteome</keyword>
<dbReference type="PROSITE" id="PS50896">
    <property type="entry name" value="LISH"/>
    <property type="match status" value="1"/>
</dbReference>
<dbReference type="GO" id="GO:0006357">
    <property type="term" value="P:regulation of transcription by RNA polymerase II"/>
    <property type="evidence" value="ECO:0007669"/>
    <property type="project" value="TreeGrafter"/>
</dbReference>
<dbReference type="Proteomes" id="UP001515500">
    <property type="component" value="Chromosome 12"/>
</dbReference>
<evidence type="ECO:0000256" key="3">
    <source>
        <dbReference type="ARBA" id="ARBA00022737"/>
    </source>
</evidence>
<evidence type="ECO:0000313" key="7">
    <source>
        <dbReference type="RefSeq" id="XP_039136032.1"/>
    </source>
</evidence>
<keyword evidence="2" id="KW-0853">WD repeat</keyword>
<dbReference type="GO" id="GO:0003714">
    <property type="term" value="F:transcription corepressor activity"/>
    <property type="evidence" value="ECO:0007669"/>
    <property type="project" value="InterPro"/>
</dbReference>
<dbReference type="Pfam" id="PF08513">
    <property type="entry name" value="LisH"/>
    <property type="match status" value="1"/>
</dbReference>
<dbReference type="PANTHER" id="PTHR22846">
    <property type="entry name" value="WD40 REPEAT PROTEIN"/>
    <property type="match status" value="1"/>
</dbReference>
<dbReference type="GeneID" id="120273474"/>
<dbReference type="SMART" id="SM00667">
    <property type="entry name" value="LisH"/>
    <property type="match status" value="1"/>
</dbReference>
<feature type="compositionally biased region" description="Pro residues" evidence="5">
    <location>
        <begin position="18"/>
        <end position="34"/>
    </location>
</feature>
<comment type="subcellular location">
    <subcellularLocation>
        <location evidence="1">Nucleus</location>
    </subcellularLocation>
</comment>
<dbReference type="InterPro" id="IPR006594">
    <property type="entry name" value="LisH"/>
</dbReference>
<keyword evidence="3" id="KW-0677">Repeat</keyword>
<dbReference type="GO" id="GO:0000118">
    <property type="term" value="C:histone deacetylase complex"/>
    <property type="evidence" value="ECO:0007669"/>
    <property type="project" value="TreeGrafter"/>
</dbReference>
<accession>A0AB40CB95</accession>
<proteinExistence type="predicted"/>
<organism evidence="6 7">
    <name type="scientific">Dioscorea cayennensis subsp. rotundata</name>
    <name type="common">White Guinea yam</name>
    <name type="synonym">Dioscorea rotundata</name>
    <dbReference type="NCBI Taxonomy" id="55577"/>
    <lineage>
        <taxon>Eukaryota</taxon>
        <taxon>Viridiplantae</taxon>
        <taxon>Streptophyta</taxon>
        <taxon>Embryophyta</taxon>
        <taxon>Tracheophyta</taxon>
        <taxon>Spermatophyta</taxon>
        <taxon>Magnoliopsida</taxon>
        <taxon>Liliopsida</taxon>
        <taxon>Dioscoreales</taxon>
        <taxon>Dioscoreaceae</taxon>
        <taxon>Dioscorea</taxon>
    </lineage>
</organism>
<dbReference type="RefSeq" id="XP_039136032.1">
    <property type="nucleotide sequence ID" value="XM_039280098.1"/>
</dbReference>
<feature type="region of interest" description="Disordered" evidence="5">
    <location>
        <begin position="1"/>
        <end position="36"/>
    </location>
</feature>
<dbReference type="SUPFAM" id="SSF117289">
    <property type="entry name" value="Nucleoporin domain"/>
    <property type="match status" value="1"/>
</dbReference>
<evidence type="ECO:0000256" key="4">
    <source>
        <dbReference type="ARBA" id="ARBA00023242"/>
    </source>
</evidence>
<evidence type="ECO:0000256" key="1">
    <source>
        <dbReference type="ARBA" id="ARBA00004123"/>
    </source>
</evidence>
<feature type="compositionally biased region" description="Polar residues" evidence="5">
    <location>
        <begin position="1"/>
        <end position="11"/>
    </location>
</feature>
<dbReference type="Gene3D" id="1.20.960.30">
    <property type="match status" value="1"/>
</dbReference>
<evidence type="ECO:0000256" key="5">
    <source>
        <dbReference type="SAM" id="MobiDB-lite"/>
    </source>
</evidence>
<keyword evidence="4" id="KW-0539">Nucleus</keyword>
<dbReference type="PANTHER" id="PTHR22846:SF2">
    <property type="entry name" value="F-BOX-LIKE_WD REPEAT-CONTAINING PROTEIN EBI"/>
    <property type="match status" value="1"/>
</dbReference>
<protein>
    <submittedName>
        <fullName evidence="7">WD40 repeat-containing protein HOS15-like isoform X2</fullName>
    </submittedName>
</protein>
<dbReference type="InterPro" id="IPR045183">
    <property type="entry name" value="Ebi-like"/>
</dbReference>
<sequence>MEPDSNCSVGTSELPLKNPMPPLRRSPPSPPNPHIPSAKLISFPNVDVFGKLTTNQLNVLIFQYFQAKGFKHAAFAFENEAKIEKIPIDESTIGNGALPSFVHKGLRYTQLEANIHAGEGELLAIGSFDGLASIWSKNGWNSKGDFFLTGYDNKIVVWDTRTWKSKQEVAFHSAAS</sequence>
<dbReference type="AlphaFoldDB" id="A0AB40CB95"/>
<evidence type="ECO:0000256" key="2">
    <source>
        <dbReference type="ARBA" id="ARBA00022574"/>
    </source>
</evidence>
<name>A0AB40CB95_DIOCR</name>
<evidence type="ECO:0000313" key="6">
    <source>
        <dbReference type="Proteomes" id="UP001515500"/>
    </source>
</evidence>